<dbReference type="AlphaFoldDB" id="A0A0V0H8F6"/>
<proteinExistence type="predicted"/>
<reference evidence="1" key="1">
    <citation type="submission" date="2015-12" db="EMBL/GenBank/DDBJ databases">
        <title>Gene expression during late stages of embryo sac development: a critical building block for successful pollen-pistil interactions.</title>
        <authorList>
            <person name="Liu Y."/>
            <person name="Joly V."/>
            <person name="Sabar M."/>
            <person name="Matton D.P."/>
        </authorList>
    </citation>
    <scope>NUCLEOTIDE SEQUENCE</scope>
</reference>
<feature type="non-terminal residue" evidence="1">
    <location>
        <position position="1"/>
    </location>
</feature>
<accession>A0A0V0H8F6</accession>
<evidence type="ECO:0000313" key="1">
    <source>
        <dbReference type="EMBL" id="JAP16467.1"/>
    </source>
</evidence>
<name>A0A0V0H8F6_SOLCH</name>
<organism evidence="1">
    <name type="scientific">Solanum chacoense</name>
    <name type="common">Chaco potato</name>
    <dbReference type="NCBI Taxonomy" id="4108"/>
    <lineage>
        <taxon>Eukaryota</taxon>
        <taxon>Viridiplantae</taxon>
        <taxon>Streptophyta</taxon>
        <taxon>Embryophyta</taxon>
        <taxon>Tracheophyta</taxon>
        <taxon>Spermatophyta</taxon>
        <taxon>Magnoliopsida</taxon>
        <taxon>eudicotyledons</taxon>
        <taxon>Gunneridae</taxon>
        <taxon>Pentapetalae</taxon>
        <taxon>asterids</taxon>
        <taxon>lamiids</taxon>
        <taxon>Solanales</taxon>
        <taxon>Solanaceae</taxon>
        <taxon>Solanoideae</taxon>
        <taxon>Solaneae</taxon>
        <taxon>Solanum</taxon>
    </lineage>
</organism>
<sequence>RKLSQKGLCASTSDNFLGLFCQPRISQYLCSSCVIFPATTFSYLICVAPCHHFGDYFLKFDLCSTVSSFQ</sequence>
<dbReference type="EMBL" id="GEDG01023792">
    <property type="protein sequence ID" value="JAP16467.1"/>
    <property type="molecule type" value="Transcribed_RNA"/>
</dbReference>
<protein>
    <submittedName>
        <fullName evidence="1">Putative ovule protein</fullName>
    </submittedName>
</protein>